<sequence length="659" mass="74967">MDPGLRKASGLSSLTVSSTKSFAPLLIDESQSTRKRKKSMRRCASFGSKVRSLRSKEAWVEAAIEAVQDLINLKWLMVIGWLFVLSWLTGLAILLSNVIDQALFNASSEASACQPDGSFNIIMNQYNWWGASGFFQITMAWGEMTFANAKIVDVGWDVIFSRGGQALIAWISWNVFSDYVTTSIQVSPVTYETFWTIYLQETPNFYSTWYLLRDFTRSHGLRSRVAMTFMVIVAIFILVFPTLGSAMSGYQANSGAFVNGIDGEMLKFSDFHMIAYVIHDGDRLNLTKDYPVTFLRTNSEQLIRESGSDYVPYTSYSSYYGYGGYTSRFAYCINPPYSENADRMRDWEKQYPMNQRCIMHGNVSDYVQQHGFFGLKNEKSTWMNKTIEAPTLNISAYFLPEKYDALYGNNWTDPRTGTEPFSDKTKVAYSYKLGNGTYGLDYIKANGSCQPVTELDNLNSSVRETYQWGFSYIQLFIMLILLMLWTIGMSVMWIKAHMTMRMRGRFDKPKGFKGVLELAAAIRKELQETNPDDLSHDQLSEEIRKRLKGGSIELESAGSPAMYGILKGFWGWIKERRWWVAAWCLLVIFGSMLATYEEGTYSWVLVFMSSTLVAMVVGGSPRSRAMLCLWGSIIGMSVWVAVISSIMQRHKYGSFGEYM</sequence>
<dbReference type="OrthoDB" id="3903561at2759"/>
<protein>
    <submittedName>
        <fullName evidence="2">Uncharacterized protein</fullName>
    </submittedName>
</protein>
<dbReference type="Proteomes" id="UP000781932">
    <property type="component" value="Unassembled WGS sequence"/>
</dbReference>
<evidence type="ECO:0000313" key="3">
    <source>
        <dbReference type="Proteomes" id="UP000781932"/>
    </source>
</evidence>
<evidence type="ECO:0000313" key="2">
    <source>
        <dbReference type="EMBL" id="KAF9877080.1"/>
    </source>
</evidence>
<name>A0A9P6LLC6_9PEZI</name>
<keyword evidence="3" id="KW-1185">Reference proteome</keyword>
<keyword evidence="1" id="KW-1133">Transmembrane helix</keyword>
<evidence type="ECO:0000256" key="1">
    <source>
        <dbReference type="SAM" id="Phobius"/>
    </source>
</evidence>
<dbReference type="RefSeq" id="XP_038746541.1">
    <property type="nucleotide sequence ID" value="XM_038888065.1"/>
</dbReference>
<reference evidence="2" key="2">
    <citation type="submission" date="2020-11" db="EMBL/GenBank/DDBJ databases">
        <title>Whole genome sequencing of Colletotrichum sp.</title>
        <authorList>
            <person name="Li H."/>
        </authorList>
    </citation>
    <scope>NUCLEOTIDE SEQUENCE</scope>
    <source>
        <strain evidence="2">CkLH20</strain>
    </source>
</reference>
<reference evidence="2" key="1">
    <citation type="submission" date="2020-03" db="EMBL/GenBank/DDBJ databases">
        <authorList>
            <person name="He L."/>
        </authorList>
    </citation>
    <scope>NUCLEOTIDE SEQUENCE</scope>
    <source>
        <strain evidence="2">CkLH20</strain>
    </source>
</reference>
<gene>
    <name evidence="2" type="ORF">CkaCkLH20_05346</name>
</gene>
<accession>A0A9P6LLC6</accession>
<proteinExistence type="predicted"/>
<organism evidence="2 3">
    <name type="scientific">Colletotrichum karsti</name>
    <dbReference type="NCBI Taxonomy" id="1095194"/>
    <lineage>
        <taxon>Eukaryota</taxon>
        <taxon>Fungi</taxon>
        <taxon>Dikarya</taxon>
        <taxon>Ascomycota</taxon>
        <taxon>Pezizomycotina</taxon>
        <taxon>Sordariomycetes</taxon>
        <taxon>Hypocreomycetidae</taxon>
        <taxon>Glomerellales</taxon>
        <taxon>Glomerellaceae</taxon>
        <taxon>Colletotrichum</taxon>
        <taxon>Colletotrichum boninense species complex</taxon>
    </lineage>
</organism>
<feature type="transmembrane region" description="Helical" evidence="1">
    <location>
        <begin position="225"/>
        <end position="244"/>
    </location>
</feature>
<feature type="transmembrane region" description="Helical" evidence="1">
    <location>
        <begin position="627"/>
        <end position="647"/>
    </location>
</feature>
<keyword evidence="1" id="KW-0812">Transmembrane</keyword>
<keyword evidence="1" id="KW-0472">Membrane</keyword>
<feature type="transmembrane region" description="Helical" evidence="1">
    <location>
        <begin position="602"/>
        <end position="620"/>
    </location>
</feature>
<feature type="transmembrane region" description="Helical" evidence="1">
    <location>
        <begin position="472"/>
        <end position="494"/>
    </location>
</feature>
<dbReference type="AlphaFoldDB" id="A0A9P6LLC6"/>
<comment type="caution">
    <text evidence="2">The sequence shown here is derived from an EMBL/GenBank/DDBJ whole genome shotgun (WGS) entry which is preliminary data.</text>
</comment>
<feature type="transmembrane region" description="Helical" evidence="1">
    <location>
        <begin position="75"/>
        <end position="95"/>
    </location>
</feature>
<feature type="transmembrane region" description="Helical" evidence="1">
    <location>
        <begin position="578"/>
        <end position="596"/>
    </location>
</feature>
<dbReference type="EMBL" id="JAATWM020000015">
    <property type="protein sequence ID" value="KAF9877080.1"/>
    <property type="molecule type" value="Genomic_DNA"/>
</dbReference>
<dbReference type="GeneID" id="62161139"/>